<evidence type="ECO:0000313" key="2">
    <source>
        <dbReference type="EMBL" id="SKA37076.1"/>
    </source>
</evidence>
<evidence type="ECO:0000313" key="3">
    <source>
        <dbReference type="Proteomes" id="UP000190092"/>
    </source>
</evidence>
<dbReference type="InterPro" id="IPR016181">
    <property type="entry name" value="Acyl_CoA_acyltransferase"/>
</dbReference>
<organism evidence="2 3">
    <name type="scientific">Enhydrobacter aerosaccus</name>
    <dbReference type="NCBI Taxonomy" id="225324"/>
    <lineage>
        <taxon>Bacteria</taxon>
        <taxon>Pseudomonadati</taxon>
        <taxon>Pseudomonadota</taxon>
        <taxon>Alphaproteobacteria</taxon>
        <taxon>Hyphomicrobiales</taxon>
        <taxon>Enhydrobacter</taxon>
    </lineage>
</organism>
<name>A0A1T4T9F9_9HYPH</name>
<evidence type="ECO:0000259" key="1">
    <source>
        <dbReference type="PROSITE" id="PS51729"/>
    </source>
</evidence>
<dbReference type="OrthoDB" id="9800945at2"/>
<dbReference type="PROSITE" id="PS51729">
    <property type="entry name" value="GNAT_YJDJ"/>
    <property type="match status" value="1"/>
</dbReference>
<sequence>MPVKHNVDLSRYELETQHGMAIAVYRQQGDRLVFTHTEVPPEDEGQGIGSRLVRGALDDARRNGFKIVPACSFVVDFVRRHPEYSDG</sequence>
<dbReference type="InterPro" id="IPR031165">
    <property type="entry name" value="GNAT_YJDJ"/>
</dbReference>
<dbReference type="AlphaFoldDB" id="A0A1T4T9F9"/>
<proteinExistence type="predicted"/>
<dbReference type="PANTHER" id="PTHR31435">
    <property type="entry name" value="PROTEIN NATD1"/>
    <property type="match status" value="1"/>
</dbReference>
<dbReference type="Proteomes" id="UP000190092">
    <property type="component" value="Unassembled WGS sequence"/>
</dbReference>
<dbReference type="RefSeq" id="WP_085937616.1">
    <property type="nucleotide sequence ID" value="NZ_FUWJ01000014.1"/>
</dbReference>
<gene>
    <name evidence="2" type="ORF">SAMN02745126_05879</name>
</gene>
<dbReference type="STRING" id="225324.SAMN02745126_05879"/>
<feature type="domain" description="N-acetyltransferase" evidence="1">
    <location>
        <begin position="4"/>
        <end position="87"/>
    </location>
</feature>
<dbReference type="PANTHER" id="PTHR31435:SF10">
    <property type="entry name" value="BSR4717 PROTEIN"/>
    <property type="match status" value="1"/>
</dbReference>
<dbReference type="Pfam" id="PF14542">
    <property type="entry name" value="Acetyltransf_CG"/>
    <property type="match status" value="1"/>
</dbReference>
<accession>A0A1T4T9F9</accession>
<keyword evidence="3" id="KW-1185">Reference proteome</keyword>
<dbReference type="InterPro" id="IPR045057">
    <property type="entry name" value="Gcn5-rel_NAT"/>
</dbReference>
<dbReference type="SUPFAM" id="SSF55729">
    <property type="entry name" value="Acyl-CoA N-acyltransferases (Nat)"/>
    <property type="match status" value="1"/>
</dbReference>
<protein>
    <recommendedName>
        <fullName evidence="1">N-acetyltransferase domain-containing protein</fullName>
    </recommendedName>
</protein>
<dbReference type="Gene3D" id="3.40.630.30">
    <property type="match status" value="1"/>
</dbReference>
<reference evidence="3" key="1">
    <citation type="submission" date="2017-02" db="EMBL/GenBank/DDBJ databases">
        <authorList>
            <person name="Varghese N."/>
            <person name="Submissions S."/>
        </authorList>
    </citation>
    <scope>NUCLEOTIDE SEQUENCE [LARGE SCALE GENOMIC DNA]</scope>
    <source>
        <strain evidence="3">ATCC 27094</strain>
    </source>
</reference>
<dbReference type="EMBL" id="FUWJ01000014">
    <property type="protein sequence ID" value="SKA37076.1"/>
    <property type="molecule type" value="Genomic_DNA"/>
</dbReference>
<dbReference type="CDD" id="cd04301">
    <property type="entry name" value="NAT_SF"/>
    <property type="match status" value="1"/>
</dbReference>